<evidence type="ECO:0000256" key="2">
    <source>
        <dbReference type="ARBA" id="ARBA00022527"/>
    </source>
</evidence>
<dbReference type="PROSITE" id="PS00107">
    <property type="entry name" value="PROTEIN_KINASE_ATP"/>
    <property type="match status" value="1"/>
</dbReference>
<keyword evidence="8" id="KW-0812">Transmembrane</keyword>
<dbReference type="Gene3D" id="3.30.200.20">
    <property type="entry name" value="Phosphorylase Kinase, domain 1"/>
    <property type="match status" value="1"/>
</dbReference>
<sequence length="333" mass="35985">MFTEHTETVVTGVSLSNGRYSIGEQLGSGGSANVYRARDELLSRPVAVKLFRDEAATANDRLRQEREIRLLGELRHPGLVELYDSGSVVHRGVEHRFLVMEYIPGATLTDKLQAGPMLPRDAAALGAQVADALSFIHTRSIVHRDIKPDNMLFSDIAAFGHANLVKLSDFGIAHFVGGSRLTNTEAISGTASYLSPEQALGDTVGTETDIYSLGLVLLEAVTGRREFDGGLVEAAIARLHRDPVIPPELPAAWHPLLRSMTARKPEDRPAAHEVAASLREIWSESRVRRVRRVRARLGLVVDQGVDPRIALLLAAATAAAGLAIGVAIGIFAF</sequence>
<evidence type="ECO:0000256" key="4">
    <source>
        <dbReference type="ARBA" id="ARBA00022741"/>
    </source>
</evidence>
<dbReference type="PANTHER" id="PTHR43289">
    <property type="entry name" value="MITOGEN-ACTIVATED PROTEIN KINASE KINASE KINASE 20-RELATED"/>
    <property type="match status" value="1"/>
</dbReference>
<dbReference type="InterPro" id="IPR017441">
    <property type="entry name" value="Protein_kinase_ATP_BS"/>
</dbReference>
<dbReference type="Pfam" id="PF00069">
    <property type="entry name" value="Pkinase"/>
    <property type="match status" value="1"/>
</dbReference>
<gene>
    <name evidence="10" type="ORF">EDD42_3000</name>
</gene>
<keyword evidence="5 10" id="KW-0418">Kinase</keyword>
<dbReference type="Gene3D" id="1.10.510.10">
    <property type="entry name" value="Transferase(Phosphotransferase) domain 1"/>
    <property type="match status" value="1"/>
</dbReference>
<name>A0A3N2C653_9MICO</name>
<keyword evidence="8" id="KW-0472">Membrane</keyword>
<dbReference type="EC" id="2.7.11.1" evidence="1"/>
<dbReference type="PROSITE" id="PS50011">
    <property type="entry name" value="PROTEIN_KINASE_DOM"/>
    <property type="match status" value="1"/>
</dbReference>
<feature type="transmembrane region" description="Helical" evidence="8">
    <location>
        <begin position="309"/>
        <end position="332"/>
    </location>
</feature>
<keyword evidence="4 7" id="KW-0547">Nucleotide-binding</keyword>
<keyword evidence="2 10" id="KW-0723">Serine/threonine-protein kinase</keyword>
<dbReference type="CDD" id="cd14014">
    <property type="entry name" value="STKc_PknB_like"/>
    <property type="match status" value="1"/>
</dbReference>
<evidence type="ECO:0000256" key="8">
    <source>
        <dbReference type="SAM" id="Phobius"/>
    </source>
</evidence>
<dbReference type="PANTHER" id="PTHR43289:SF6">
    <property type="entry name" value="SERINE_THREONINE-PROTEIN KINASE NEKL-3"/>
    <property type="match status" value="1"/>
</dbReference>
<dbReference type="AlphaFoldDB" id="A0A3N2C653"/>
<dbReference type="SUPFAM" id="SSF56112">
    <property type="entry name" value="Protein kinase-like (PK-like)"/>
    <property type="match status" value="1"/>
</dbReference>
<feature type="domain" description="Protein kinase" evidence="9">
    <location>
        <begin position="20"/>
        <end position="283"/>
    </location>
</feature>
<keyword evidence="3" id="KW-0808">Transferase</keyword>
<dbReference type="GO" id="GO:0005524">
    <property type="term" value="F:ATP binding"/>
    <property type="evidence" value="ECO:0007669"/>
    <property type="project" value="UniProtKB-UniRule"/>
</dbReference>
<dbReference type="GO" id="GO:0004674">
    <property type="term" value="F:protein serine/threonine kinase activity"/>
    <property type="evidence" value="ECO:0007669"/>
    <property type="project" value="UniProtKB-KW"/>
</dbReference>
<dbReference type="EMBL" id="RKHL01000001">
    <property type="protein sequence ID" value="ROR82900.1"/>
    <property type="molecule type" value="Genomic_DNA"/>
</dbReference>
<evidence type="ECO:0000259" key="9">
    <source>
        <dbReference type="PROSITE" id="PS50011"/>
    </source>
</evidence>
<dbReference type="PROSITE" id="PS00108">
    <property type="entry name" value="PROTEIN_KINASE_ST"/>
    <property type="match status" value="1"/>
</dbReference>
<evidence type="ECO:0000256" key="3">
    <source>
        <dbReference type="ARBA" id="ARBA00022679"/>
    </source>
</evidence>
<feature type="binding site" evidence="7">
    <location>
        <position position="49"/>
    </location>
    <ligand>
        <name>ATP</name>
        <dbReference type="ChEBI" id="CHEBI:30616"/>
    </ligand>
</feature>
<reference evidence="10 11" key="1">
    <citation type="submission" date="2018-11" db="EMBL/GenBank/DDBJ databases">
        <title>Sequencing the genomes of 1000 actinobacteria strains.</title>
        <authorList>
            <person name="Klenk H.-P."/>
        </authorList>
    </citation>
    <scope>NUCLEOTIDE SEQUENCE [LARGE SCALE GENOMIC DNA]</scope>
    <source>
        <strain evidence="10 11">DSM 14012</strain>
    </source>
</reference>
<dbReference type="InterPro" id="IPR008271">
    <property type="entry name" value="Ser/Thr_kinase_AS"/>
</dbReference>
<keyword evidence="11" id="KW-1185">Reference proteome</keyword>
<keyword evidence="8" id="KW-1133">Transmembrane helix</keyword>
<evidence type="ECO:0000313" key="11">
    <source>
        <dbReference type="Proteomes" id="UP000266915"/>
    </source>
</evidence>
<proteinExistence type="predicted"/>
<evidence type="ECO:0000256" key="6">
    <source>
        <dbReference type="ARBA" id="ARBA00022840"/>
    </source>
</evidence>
<evidence type="ECO:0000313" key="10">
    <source>
        <dbReference type="EMBL" id="ROR82900.1"/>
    </source>
</evidence>
<evidence type="ECO:0000256" key="7">
    <source>
        <dbReference type="PROSITE-ProRule" id="PRU10141"/>
    </source>
</evidence>
<dbReference type="Proteomes" id="UP000266915">
    <property type="component" value="Unassembled WGS sequence"/>
</dbReference>
<organism evidence="10 11">
    <name type="scientific">Plantibacter flavus</name>
    <dbReference type="NCBI Taxonomy" id="150123"/>
    <lineage>
        <taxon>Bacteria</taxon>
        <taxon>Bacillati</taxon>
        <taxon>Actinomycetota</taxon>
        <taxon>Actinomycetes</taxon>
        <taxon>Micrococcales</taxon>
        <taxon>Microbacteriaceae</taxon>
        <taxon>Plantibacter</taxon>
    </lineage>
</organism>
<protein>
    <recommendedName>
        <fullName evidence="1">non-specific serine/threonine protein kinase</fullName>
        <ecNumber evidence="1">2.7.11.1</ecNumber>
    </recommendedName>
</protein>
<dbReference type="InterPro" id="IPR000719">
    <property type="entry name" value="Prot_kinase_dom"/>
</dbReference>
<comment type="caution">
    <text evidence="10">The sequence shown here is derived from an EMBL/GenBank/DDBJ whole genome shotgun (WGS) entry which is preliminary data.</text>
</comment>
<evidence type="ECO:0000256" key="1">
    <source>
        <dbReference type="ARBA" id="ARBA00012513"/>
    </source>
</evidence>
<evidence type="ECO:0000256" key="5">
    <source>
        <dbReference type="ARBA" id="ARBA00022777"/>
    </source>
</evidence>
<dbReference type="InterPro" id="IPR011009">
    <property type="entry name" value="Kinase-like_dom_sf"/>
</dbReference>
<accession>A0A3N2C653</accession>
<dbReference type="SMART" id="SM00220">
    <property type="entry name" value="S_TKc"/>
    <property type="match status" value="1"/>
</dbReference>
<keyword evidence="6 7" id="KW-0067">ATP-binding</keyword>